<dbReference type="SUPFAM" id="SSF46785">
    <property type="entry name" value="Winged helix' DNA-binding domain"/>
    <property type="match status" value="1"/>
</dbReference>
<accession>A0A9P7RYC8</accession>
<dbReference type="InterPro" id="IPR036390">
    <property type="entry name" value="WH_DNA-bd_sf"/>
</dbReference>
<feature type="region of interest" description="Disordered" evidence="3">
    <location>
        <begin position="710"/>
        <end position="758"/>
    </location>
</feature>
<dbReference type="Gene3D" id="1.10.10.10">
    <property type="entry name" value="Winged helix-like DNA-binding domain superfamily/Winged helix DNA-binding domain"/>
    <property type="match status" value="1"/>
</dbReference>
<feature type="compositionally biased region" description="Pro residues" evidence="3">
    <location>
        <begin position="179"/>
        <end position="189"/>
    </location>
</feature>
<dbReference type="PANTHER" id="PTHR22792:SF132">
    <property type="entry name" value="LA-RELATED PROTEIN 1"/>
    <property type="match status" value="1"/>
</dbReference>
<evidence type="ECO:0000256" key="3">
    <source>
        <dbReference type="SAM" id="MobiDB-lite"/>
    </source>
</evidence>
<keyword evidence="6" id="KW-1185">Reference proteome</keyword>
<feature type="compositionally biased region" description="Polar residues" evidence="3">
    <location>
        <begin position="516"/>
        <end position="530"/>
    </location>
</feature>
<dbReference type="GO" id="GO:0005829">
    <property type="term" value="C:cytosol"/>
    <property type="evidence" value="ECO:0007669"/>
    <property type="project" value="TreeGrafter"/>
</dbReference>
<dbReference type="OrthoDB" id="340227at2759"/>
<dbReference type="RefSeq" id="XP_043008435.1">
    <property type="nucleotide sequence ID" value="XM_043153151.1"/>
</dbReference>
<dbReference type="AlphaFoldDB" id="A0A9P7RYC8"/>
<dbReference type="KEGG" id="more:E1B28_008354"/>
<feature type="region of interest" description="Disordered" evidence="3">
    <location>
        <begin position="168"/>
        <end position="202"/>
    </location>
</feature>
<dbReference type="InterPro" id="IPR036388">
    <property type="entry name" value="WH-like_DNA-bd_sf"/>
</dbReference>
<feature type="compositionally biased region" description="Low complexity" evidence="3">
    <location>
        <begin position="611"/>
        <end position="624"/>
    </location>
</feature>
<feature type="compositionally biased region" description="Polar residues" evidence="3">
    <location>
        <begin position="17"/>
        <end position="42"/>
    </location>
</feature>
<evidence type="ECO:0000256" key="1">
    <source>
        <dbReference type="ARBA" id="ARBA00022884"/>
    </source>
</evidence>
<evidence type="ECO:0000313" key="6">
    <source>
        <dbReference type="Proteomes" id="UP001049176"/>
    </source>
</evidence>
<evidence type="ECO:0000256" key="2">
    <source>
        <dbReference type="PROSITE-ProRule" id="PRU00332"/>
    </source>
</evidence>
<gene>
    <name evidence="5" type="ORF">E1B28_008354</name>
</gene>
<dbReference type="Pfam" id="PF05383">
    <property type="entry name" value="La"/>
    <property type="match status" value="1"/>
</dbReference>
<feature type="region of interest" description="Disordered" evidence="3">
    <location>
        <begin position="17"/>
        <end position="142"/>
    </location>
</feature>
<dbReference type="Proteomes" id="UP001049176">
    <property type="component" value="Chromosome 5"/>
</dbReference>
<comment type="caution">
    <text evidence="5">The sequence shown here is derived from an EMBL/GenBank/DDBJ whole genome shotgun (WGS) entry which is preliminary data.</text>
</comment>
<dbReference type="PANTHER" id="PTHR22792">
    <property type="entry name" value="LUPUS LA PROTEIN-RELATED"/>
    <property type="match status" value="1"/>
</dbReference>
<dbReference type="SMART" id="SM00715">
    <property type="entry name" value="LA"/>
    <property type="match status" value="1"/>
</dbReference>
<feature type="compositionally biased region" description="Polar residues" evidence="3">
    <location>
        <begin position="76"/>
        <end position="89"/>
    </location>
</feature>
<dbReference type="InterPro" id="IPR006630">
    <property type="entry name" value="La_HTH"/>
</dbReference>
<feature type="domain" description="HTH La-type RNA-binding" evidence="4">
    <location>
        <begin position="899"/>
        <end position="988"/>
    </location>
</feature>
<feature type="compositionally biased region" description="Polar residues" evidence="3">
    <location>
        <begin position="825"/>
        <end position="845"/>
    </location>
</feature>
<reference evidence="5" key="1">
    <citation type="journal article" date="2021" name="Genome Biol. Evol.">
        <title>The assembled and annotated genome of the fairy-ring fungus Marasmius oreades.</title>
        <authorList>
            <person name="Hiltunen M."/>
            <person name="Ament-Velasquez S.L."/>
            <person name="Johannesson H."/>
        </authorList>
    </citation>
    <scope>NUCLEOTIDE SEQUENCE</scope>
    <source>
        <strain evidence="5">03SP1</strain>
    </source>
</reference>
<dbReference type="GO" id="GO:0045727">
    <property type="term" value="P:positive regulation of translation"/>
    <property type="evidence" value="ECO:0007669"/>
    <property type="project" value="TreeGrafter"/>
</dbReference>
<dbReference type="PROSITE" id="PS50961">
    <property type="entry name" value="HTH_LA"/>
    <property type="match status" value="1"/>
</dbReference>
<dbReference type="GO" id="GO:0010494">
    <property type="term" value="C:cytoplasmic stress granule"/>
    <property type="evidence" value="ECO:0007669"/>
    <property type="project" value="TreeGrafter"/>
</dbReference>
<sequence>MSLVPVRNVWLMRQQNLKGPSPSVTDDSKLNRNASSKATSPPSIMDVANNVDEAWPQVNVNSPSKPKEKSREKNVTLATTNGIVSNSSPKKSDKGKLKWVPTIHAEASAPSLPSNVGSSPLSKTSNVTQSLVPPPTSSSVTTLVPDDFPDLTTEVALNAFQIEQAAEKQGLASTSVPTPLQPEPLPEPPLKQYSPHSRPTSPSYNQLITPQSYPLFPESPYPYQLHPYPVYDNSTTYPCLPYASTSSSAQYPPYPSEHLSYIFPGQFPVPVPLSGQPNRDPMYVAGGAATVFGDLEPSHERRLPPFGVGCVSRKGKGKRKDIAQGGVTNQWRRRRRSLFAVSSWRSSCDHEVVDLTPWSDIEGNVEFSGSGFGESEDHSQKRYPRRWSFFWDGARLVDVSQYHSAPVCLQQSHHRIEGPGYTPYYPYPYYQHPLQAHPPPYPLPFQPAAPLHYPSIYSHSYSHPQQQQQSIVQQPFPVYPPFLNPTQPIYSYLQPPLNSESENAKEVPDEGIPIPSANTTTILVSASPNNTESDSATSHASSSSTKTKNLLGTSSSDSSTTASSAPSEESASGNKLPPLSALPTLNNLPTLDTIPTPVEGRNELARGPQDSATSHSHLTSSFTLNPTHDPFVPSALGTNLPSRPFVDERRNQHDLDQDDESFLRVRDFRHFNSNSWASEPGSERVQPQMQSDEQGEREIMYARQQPMIHNGNDEAQLDGPRTRQDGEFQRGVYRPNGRDDWRGGRGFRPRGFGRGRGRAGFRGRGYGFSHGFAPPVVPRDAYEMPLGTSNGIGGGTAPPRYRRGRGVGLFIPPNLDMQHLHHHNASPSQITPPHAFSTSPYSSHPPTAHPSPLIPQTSLHHTPPSQYHAPAQIPAQAPPSTWTAQHPWPPPLTPLANIPVQLDELRYRLLGQLEYYLSAENMFKDMWLRRKMSSEGWIPLPVIMTFNRIRQLTDNLDLVKEVLAFSQHVEVLDNGGPERVKVRMRDGAWERYVLPPPVVVKMEAPPDKTVHPVVNGGALHGHSLPPAPHINGDITLPGSAKIELPPATASDESEVEEDPDSDEDDVVFVMGSEGGGWSRTASGERGA</sequence>
<name>A0A9P7RYC8_9AGAR</name>
<feature type="region of interest" description="Disordered" evidence="3">
    <location>
        <begin position="490"/>
        <end position="628"/>
    </location>
</feature>
<dbReference type="GeneID" id="66077430"/>
<dbReference type="GO" id="GO:0003723">
    <property type="term" value="F:RNA binding"/>
    <property type="evidence" value="ECO:0007669"/>
    <property type="project" value="UniProtKB-UniRule"/>
</dbReference>
<feature type="compositionally biased region" description="Polar residues" evidence="3">
    <location>
        <begin position="111"/>
        <end position="126"/>
    </location>
</feature>
<feature type="compositionally biased region" description="Basic and acidic residues" evidence="3">
    <location>
        <begin position="65"/>
        <end position="74"/>
    </location>
</feature>
<dbReference type="EMBL" id="CM032185">
    <property type="protein sequence ID" value="KAG7091965.1"/>
    <property type="molecule type" value="Genomic_DNA"/>
</dbReference>
<feature type="compositionally biased region" description="Acidic residues" evidence="3">
    <location>
        <begin position="1051"/>
        <end position="1066"/>
    </location>
</feature>
<evidence type="ECO:0000313" key="5">
    <source>
        <dbReference type="EMBL" id="KAG7091965.1"/>
    </source>
</evidence>
<protein>
    <recommendedName>
        <fullName evidence="4">HTH La-type RNA-binding domain-containing protein</fullName>
    </recommendedName>
</protein>
<feature type="region of interest" description="Disordered" evidence="3">
    <location>
        <begin position="818"/>
        <end position="888"/>
    </location>
</feature>
<dbReference type="CDD" id="cd07323">
    <property type="entry name" value="LAM"/>
    <property type="match status" value="1"/>
</dbReference>
<feature type="region of interest" description="Disordered" evidence="3">
    <location>
        <begin position="1033"/>
        <end position="1087"/>
    </location>
</feature>
<proteinExistence type="predicted"/>
<feature type="compositionally biased region" description="Low complexity" evidence="3">
    <location>
        <begin position="127"/>
        <end position="142"/>
    </location>
</feature>
<dbReference type="InterPro" id="IPR045180">
    <property type="entry name" value="La_dom_prot"/>
</dbReference>
<feature type="compositionally biased region" description="Polar residues" evidence="3">
    <location>
        <begin position="854"/>
        <end position="865"/>
    </location>
</feature>
<feature type="compositionally biased region" description="Low complexity" evidence="3">
    <location>
        <begin position="531"/>
        <end position="597"/>
    </location>
</feature>
<feature type="compositionally biased region" description="Low complexity" evidence="3">
    <location>
        <begin position="869"/>
        <end position="879"/>
    </location>
</feature>
<keyword evidence="1 2" id="KW-0694">RNA-binding</keyword>
<organism evidence="5 6">
    <name type="scientific">Marasmius oreades</name>
    <name type="common">fairy-ring Marasmius</name>
    <dbReference type="NCBI Taxonomy" id="181124"/>
    <lineage>
        <taxon>Eukaryota</taxon>
        <taxon>Fungi</taxon>
        <taxon>Dikarya</taxon>
        <taxon>Basidiomycota</taxon>
        <taxon>Agaricomycotina</taxon>
        <taxon>Agaricomycetes</taxon>
        <taxon>Agaricomycetidae</taxon>
        <taxon>Agaricales</taxon>
        <taxon>Marasmiineae</taxon>
        <taxon>Marasmiaceae</taxon>
        <taxon>Marasmius</taxon>
    </lineage>
</organism>
<evidence type="ECO:0000259" key="4">
    <source>
        <dbReference type="PROSITE" id="PS50961"/>
    </source>
</evidence>
<feature type="compositionally biased region" description="Basic residues" evidence="3">
    <location>
        <begin position="745"/>
        <end position="758"/>
    </location>
</feature>